<dbReference type="RefSeq" id="WP_154071949.1">
    <property type="nucleotide sequence ID" value="NZ_LT670817.1"/>
</dbReference>
<dbReference type="AlphaFoldDB" id="A0A1M5HHS8"/>
<gene>
    <name evidence="1" type="ORF">SAMN05443248_0481</name>
</gene>
<dbReference type="EMBL" id="LT670817">
    <property type="protein sequence ID" value="SHG15481.1"/>
    <property type="molecule type" value="Genomic_DNA"/>
</dbReference>
<dbReference type="InterPro" id="IPR027268">
    <property type="entry name" value="Peptidase_M4/M1_CTD_sf"/>
</dbReference>
<organism evidence="1 2">
    <name type="scientific">Bradyrhizobium erythrophlei</name>
    <dbReference type="NCBI Taxonomy" id="1437360"/>
    <lineage>
        <taxon>Bacteria</taxon>
        <taxon>Pseudomonadati</taxon>
        <taxon>Pseudomonadota</taxon>
        <taxon>Alphaproteobacteria</taxon>
        <taxon>Hyphomicrobiales</taxon>
        <taxon>Nitrobacteraceae</taxon>
        <taxon>Bradyrhizobium</taxon>
    </lineage>
</organism>
<dbReference type="SUPFAM" id="SSF55486">
    <property type="entry name" value="Metalloproteases ('zincins'), catalytic domain"/>
    <property type="match status" value="1"/>
</dbReference>
<dbReference type="Gene3D" id="1.10.390.10">
    <property type="entry name" value="Neutral Protease Domain 2"/>
    <property type="match status" value="1"/>
</dbReference>
<name>A0A1M5HHS8_9BRAD</name>
<proteinExistence type="predicted"/>
<protein>
    <submittedName>
        <fullName evidence="1">Uncharacterized protein</fullName>
    </submittedName>
</protein>
<accession>A0A1M5HHS8</accession>
<dbReference type="OrthoDB" id="178184at2"/>
<reference evidence="1 2" key="1">
    <citation type="submission" date="2016-11" db="EMBL/GenBank/DDBJ databases">
        <authorList>
            <person name="Jaros S."/>
            <person name="Januszkiewicz K."/>
            <person name="Wedrychowicz H."/>
        </authorList>
    </citation>
    <scope>NUCLEOTIDE SEQUENCE [LARGE SCALE GENOMIC DNA]</scope>
    <source>
        <strain evidence="1 2">GAS138</strain>
    </source>
</reference>
<evidence type="ECO:0000313" key="2">
    <source>
        <dbReference type="Proteomes" id="UP000189796"/>
    </source>
</evidence>
<dbReference type="Proteomes" id="UP000189796">
    <property type="component" value="Chromosome I"/>
</dbReference>
<sequence length="569" mass="61227">MASQKGQVVSSARIGEVSINLDKLNNALQGAIAESLRQLTQETRGTAKIAVVKTVAPAEAEAERIQIYEDDPFLEAVAGSSPVAADPIRVDEPSDAQTLLQTQIIGQQPDPQVYQPSTAEFRYWNADSALARAINFWGPLLPSGTQWSADQQPMQVNVDEGEDFNAFYARESGLNFFHGQVDNVAPPVTVFSCASPDVSCHELGHAILDAVKPELFNAMSLEVAAFHEGFGDVSAMLSKLQLAPLRDLVLQQTRGHLGSNSRLSQLARQLGWAIRVQVDPTAVDRDCLRNTSNNFFYRDPAGLPPMAPATQLSSEPHSFSRVFSGAFLDVLAAMFKIGPASFAGTDSDKLLAVAVDAGKLLIEGVRVASVAPGFYSQVAAGMIQADQSLTGGRYRTALTSSFVQRGILSPTAAMSLVRTLREHSDSFGVTGRAPSRQQLQFEGEGDGYKKTAQDAPNLPLRPLATRFGVTLHVHMPAEGARFPVAAAALAGGTQATSSAEEDARSFVEDLIQRDKISHKGATDVIPAELTSPGEASPHHKTHYVIREDGKTVLRRHHFDCGFHGCNHSH</sequence>
<evidence type="ECO:0000313" key="1">
    <source>
        <dbReference type="EMBL" id="SHG15481.1"/>
    </source>
</evidence>